<accession>A0ABQ8ARE2</accession>
<gene>
    <name evidence="2" type="ORF">HID58_057202</name>
</gene>
<evidence type="ECO:0000313" key="2">
    <source>
        <dbReference type="EMBL" id="KAH0894773.1"/>
    </source>
</evidence>
<name>A0ABQ8ARE2_BRANA</name>
<sequence length="396" mass="43517">RWYRHGSSDGTLFLRISEAVGVKLTITSSTTKNRKPFERHNLPNFPKTFDDNFLDGTLVSYPRTRRLSYGNFRRRCMVRDGTGFGMVHGELAALAGRADPCHGRALRQADRQHGRARRRADRQHDRARRRGDRQHGRARRASWLVSRPSSPASQPATRSCSPGELAHVAAELTGESTGNMVVLAGQAGSSHGSSKRNSSSHSSSGDSSANEVIAPKEEQNIGVVSTDPKTELRKLRTKMHGYWMGSDSEWSPDYWPRSPGELIRATVELAGDPTGNTVVLAGRAGSCRGRARRQVDWQHGSVRRENWLVSRPSSPAIRLATRSCSPASWFVSRPSSPASRPATRSCSPGELARVTAELAGESTGNTVVIAERAGLSHGRAHRAIRFGYSFSRLLKF</sequence>
<feature type="compositionally biased region" description="Low complexity" evidence="1">
    <location>
        <begin position="188"/>
        <end position="208"/>
    </location>
</feature>
<proteinExistence type="predicted"/>
<feature type="compositionally biased region" description="Basic residues" evidence="1">
    <location>
        <begin position="114"/>
        <end position="140"/>
    </location>
</feature>
<comment type="caution">
    <text evidence="2">The sequence shown here is derived from an EMBL/GenBank/DDBJ whole genome shotgun (WGS) entry which is preliminary data.</text>
</comment>
<dbReference type="Proteomes" id="UP000824890">
    <property type="component" value="Unassembled WGS sequence"/>
</dbReference>
<dbReference type="EMBL" id="JAGKQM010000013">
    <property type="protein sequence ID" value="KAH0894773.1"/>
    <property type="molecule type" value="Genomic_DNA"/>
</dbReference>
<evidence type="ECO:0000256" key="1">
    <source>
        <dbReference type="SAM" id="MobiDB-lite"/>
    </source>
</evidence>
<protein>
    <submittedName>
        <fullName evidence="2">Uncharacterized protein</fullName>
    </submittedName>
</protein>
<feature type="non-terminal residue" evidence="2">
    <location>
        <position position="1"/>
    </location>
</feature>
<keyword evidence="3" id="KW-1185">Reference proteome</keyword>
<evidence type="ECO:0000313" key="3">
    <source>
        <dbReference type="Proteomes" id="UP000824890"/>
    </source>
</evidence>
<feature type="region of interest" description="Disordered" evidence="1">
    <location>
        <begin position="186"/>
        <end position="220"/>
    </location>
</feature>
<feature type="region of interest" description="Disordered" evidence="1">
    <location>
        <begin position="106"/>
        <end position="163"/>
    </location>
</feature>
<organism evidence="2 3">
    <name type="scientific">Brassica napus</name>
    <name type="common">Rape</name>
    <dbReference type="NCBI Taxonomy" id="3708"/>
    <lineage>
        <taxon>Eukaryota</taxon>
        <taxon>Viridiplantae</taxon>
        <taxon>Streptophyta</taxon>
        <taxon>Embryophyta</taxon>
        <taxon>Tracheophyta</taxon>
        <taxon>Spermatophyta</taxon>
        <taxon>Magnoliopsida</taxon>
        <taxon>eudicotyledons</taxon>
        <taxon>Gunneridae</taxon>
        <taxon>Pentapetalae</taxon>
        <taxon>rosids</taxon>
        <taxon>malvids</taxon>
        <taxon>Brassicales</taxon>
        <taxon>Brassicaceae</taxon>
        <taxon>Brassiceae</taxon>
        <taxon>Brassica</taxon>
    </lineage>
</organism>
<reference evidence="2 3" key="1">
    <citation type="submission" date="2021-05" db="EMBL/GenBank/DDBJ databases">
        <title>Genome Assembly of Synthetic Allotetraploid Brassica napus Reveals Homoeologous Exchanges between Subgenomes.</title>
        <authorList>
            <person name="Davis J.T."/>
        </authorList>
    </citation>
    <scope>NUCLEOTIDE SEQUENCE [LARGE SCALE GENOMIC DNA]</scope>
    <source>
        <strain evidence="3">cv. Da-Ae</strain>
        <tissue evidence="2">Seedling</tissue>
    </source>
</reference>
<feature type="compositionally biased region" description="Polar residues" evidence="1">
    <location>
        <begin position="147"/>
        <end position="160"/>
    </location>
</feature>